<evidence type="ECO:0000313" key="3">
    <source>
        <dbReference type="Proteomes" id="UP000004217"/>
    </source>
</evidence>
<dbReference type="Proteomes" id="UP000004217">
    <property type="component" value="Unassembled WGS sequence"/>
</dbReference>
<reference evidence="2 3" key="1">
    <citation type="submission" date="2011-08" db="EMBL/GenBank/DDBJ databases">
        <authorList>
            <person name="Lin Y."/>
            <person name="Hao X."/>
            <person name="Johnstone L."/>
            <person name="Miller S.J."/>
            <person name="Wei G."/>
            <person name="Rensing C."/>
        </authorList>
    </citation>
    <scope>NUCLEOTIDE SEQUENCE [LARGE SCALE GENOMIC DNA]</scope>
    <source>
        <strain evidence="2 3">K42</strain>
    </source>
</reference>
<gene>
    <name evidence="2" type="ORF">SZN_26706</name>
</gene>
<dbReference type="EMBL" id="AGBF01000130">
    <property type="protein sequence ID" value="EGX56661.1"/>
    <property type="molecule type" value="Genomic_DNA"/>
</dbReference>
<sequence>MFPPDRRPRDTRPSTLTEPAVPEYVLDGREEH</sequence>
<feature type="region of interest" description="Disordered" evidence="1">
    <location>
        <begin position="1"/>
        <end position="32"/>
    </location>
</feature>
<protein>
    <submittedName>
        <fullName evidence="2">Uncharacterized protein</fullName>
    </submittedName>
</protein>
<comment type="caution">
    <text evidence="2">The sequence shown here is derived from an EMBL/GenBank/DDBJ whole genome shotgun (WGS) entry which is preliminary data.</text>
</comment>
<dbReference type="AlphaFoldDB" id="G2GIK1"/>
<evidence type="ECO:0000313" key="2">
    <source>
        <dbReference type="EMBL" id="EGX56661.1"/>
    </source>
</evidence>
<accession>G2GIK1</accession>
<name>G2GIK1_9ACTN</name>
<evidence type="ECO:0000256" key="1">
    <source>
        <dbReference type="SAM" id="MobiDB-lite"/>
    </source>
</evidence>
<proteinExistence type="predicted"/>
<feature type="compositionally biased region" description="Basic and acidic residues" evidence="1">
    <location>
        <begin position="1"/>
        <end position="12"/>
    </location>
</feature>
<keyword evidence="3" id="KW-1185">Reference proteome</keyword>
<organism evidence="2 3">
    <name type="scientific">Streptomyces zinciresistens K42</name>
    <dbReference type="NCBI Taxonomy" id="700597"/>
    <lineage>
        <taxon>Bacteria</taxon>
        <taxon>Bacillati</taxon>
        <taxon>Actinomycetota</taxon>
        <taxon>Actinomycetes</taxon>
        <taxon>Kitasatosporales</taxon>
        <taxon>Streptomycetaceae</taxon>
        <taxon>Streptomyces</taxon>
    </lineage>
</organism>